<evidence type="ECO:0000313" key="4">
    <source>
        <dbReference type="EMBL" id="KAK0061636.1"/>
    </source>
</evidence>
<reference evidence="4" key="2">
    <citation type="submission" date="2023-04" db="EMBL/GenBank/DDBJ databases">
        <authorList>
            <person name="Bu L."/>
            <person name="Lu L."/>
            <person name="Laidemitt M.R."/>
            <person name="Zhang S.M."/>
            <person name="Mutuku M."/>
            <person name="Mkoji G."/>
            <person name="Steinauer M."/>
            <person name="Loker E.S."/>
        </authorList>
    </citation>
    <scope>NUCLEOTIDE SEQUENCE</scope>
    <source>
        <strain evidence="4">KasaAsao</strain>
        <tissue evidence="4">Whole Snail</tissue>
    </source>
</reference>
<feature type="chain" id="PRO_5042145475" evidence="2">
    <location>
        <begin position="20"/>
        <end position="394"/>
    </location>
</feature>
<dbReference type="PANTHER" id="PTHR22801">
    <property type="entry name" value="LITHOSTATHINE"/>
    <property type="match status" value="1"/>
</dbReference>
<dbReference type="Proteomes" id="UP001233172">
    <property type="component" value="Unassembled WGS sequence"/>
</dbReference>
<dbReference type="Gene3D" id="3.10.100.10">
    <property type="entry name" value="Mannose-Binding Protein A, subunit A"/>
    <property type="match status" value="1"/>
</dbReference>
<dbReference type="InterPro" id="IPR018378">
    <property type="entry name" value="C-type_lectin_CS"/>
</dbReference>
<dbReference type="EMBL" id="JASAOG010000029">
    <property type="protein sequence ID" value="KAK0061636.1"/>
    <property type="molecule type" value="Genomic_DNA"/>
</dbReference>
<dbReference type="InterPro" id="IPR001304">
    <property type="entry name" value="C-type_lectin-like"/>
</dbReference>
<dbReference type="SMART" id="SM00034">
    <property type="entry name" value="CLECT"/>
    <property type="match status" value="1"/>
</dbReference>
<gene>
    <name evidence="4" type="ORF">Bpfe_009018</name>
</gene>
<dbReference type="SUPFAM" id="SSF56436">
    <property type="entry name" value="C-type lectin-like"/>
    <property type="match status" value="1"/>
</dbReference>
<name>A0AAD8BVX1_BIOPF</name>
<keyword evidence="1" id="KW-1015">Disulfide bond</keyword>
<dbReference type="PANTHER" id="PTHR22801:SF63">
    <property type="entry name" value="C-TYPE LECTIN DOMAIN-CONTAINING PROTEIN"/>
    <property type="match status" value="1"/>
</dbReference>
<dbReference type="PROSITE" id="PS50041">
    <property type="entry name" value="C_TYPE_LECTIN_2"/>
    <property type="match status" value="1"/>
</dbReference>
<dbReference type="InterPro" id="IPR016187">
    <property type="entry name" value="CTDL_fold"/>
</dbReference>
<dbReference type="AlphaFoldDB" id="A0AAD8BVX1"/>
<keyword evidence="2" id="KW-0732">Signal</keyword>
<proteinExistence type="predicted"/>
<accession>A0AAD8BVX1</accession>
<dbReference type="PROSITE" id="PS00615">
    <property type="entry name" value="C_TYPE_LECTIN_1"/>
    <property type="match status" value="1"/>
</dbReference>
<dbReference type="InterPro" id="IPR050801">
    <property type="entry name" value="Ca-Dep_Lectins_ImmuneDev"/>
</dbReference>
<sequence length="394" mass="44452">MKTLHLVLALSAFIVTVLCLSPTVIFTANSETVKEQFQPLTLSCSVKVSGNDPIQDANVHLLYILHETKRIIARIPKDQPVGTSQNPGSIQVQGQINDNIEMHSYLQVTWTNPKFTDSGKYFCLAHVRNSTGQDNVLDADITINVAKLTTDDLTMVVSRLLERVDEGDVKQEENRQKILSVEEDLTDRLINTTTVVSRLLERVNNGEQKQDENSRKLLKIEGDVYNLIANLSRIQEALNENIENATLKMETTTIATYSGNCKPGFDKITYGQLFVCVWVSSAPLNFYGARDSCKALGAHLMTLKTRDKWNLLTTNNVGRKELYIGLTDYVTEGIFRWTDDNSISNLSSIQSFFRKGEPNDFNGNEDCVIYYPNEKLLNDVNCNSQRHYICEQPI</sequence>
<comment type="caution">
    <text evidence="4">The sequence shown here is derived from an EMBL/GenBank/DDBJ whole genome shotgun (WGS) entry which is preliminary data.</text>
</comment>
<organism evidence="4 5">
    <name type="scientific">Biomphalaria pfeifferi</name>
    <name type="common">Bloodfluke planorb</name>
    <name type="synonym">Freshwater snail</name>
    <dbReference type="NCBI Taxonomy" id="112525"/>
    <lineage>
        <taxon>Eukaryota</taxon>
        <taxon>Metazoa</taxon>
        <taxon>Spiralia</taxon>
        <taxon>Lophotrochozoa</taxon>
        <taxon>Mollusca</taxon>
        <taxon>Gastropoda</taxon>
        <taxon>Heterobranchia</taxon>
        <taxon>Euthyneura</taxon>
        <taxon>Panpulmonata</taxon>
        <taxon>Hygrophila</taxon>
        <taxon>Lymnaeoidea</taxon>
        <taxon>Planorbidae</taxon>
        <taxon>Biomphalaria</taxon>
    </lineage>
</organism>
<evidence type="ECO:0000256" key="2">
    <source>
        <dbReference type="SAM" id="SignalP"/>
    </source>
</evidence>
<protein>
    <submittedName>
        <fullName evidence="4">C-type lectin-related protein 3</fullName>
    </submittedName>
</protein>
<feature type="signal peptide" evidence="2">
    <location>
        <begin position="1"/>
        <end position="19"/>
    </location>
</feature>
<evidence type="ECO:0000259" key="3">
    <source>
        <dbReference type="PROSITE" id="PS50041"/>
    </source>
</evidence>
<evidence type="ECO:0000313" key="5">
    <source>
        <dbReference type="Proteomes" id="UP001233172"/>
    </source>
</evidence>
<dbReference type="InterPro" id="IPR016186">
    <property type="entry name" value="C-type_lectin-like/link_sf"/>
</dbReference>
<feature type="domain" description="C-type lectin" evidence="3">
    <location>
        <begin position="276"/>
        <end position="391"/>
    </location>
</feature>
<keyword evidence="5" id="KW-1185">Reference proteome</keyword>
<dbReference type="Pfam" id="PF00059">
    <property type="entry name" value="Lectin_C"/>
    <property type="match status" value="1"/>
</dbReference>
<reference evidence="4" key="1">
    <citation type="journal article" date="2023" name="PLoS Negl. Trop. Dis.">
        <title>A genome sequence for Biomphalaria pfeifferi, the major vector snail for the human-infecting parasite Schistosoma mansoni.</title>
        <authorList>
            <person name="Bu L."/>
            <person name="Lu L."/>
            <person name="Laidemitt M.R."/>
            <person name="Zhang S.M."/>
            <person name="Mutuku M."/>
            <person name="Mkoji G."/>
            <person name="Steinauer M."/>
            <person name="Loker E.S."/>
        </authorList>
    </citation>
    <scope>NUCLEOTIDE SEQUENCE</scope>
    <source>
        <strain evidence="4">KasaAsao</strain>
    </source>
</reference>
<evidence type="ECO:0000256" key="1">
    <source>
        <dbReference type="ARBA" id="ARBA00023157"/>
    </source>
</evidence>